<evidence type="ECO:0008006" key="3">
    <source>
        <dbReference type="Google" id="ProtNLM"/>
    </source>
</evidence>
<evidence type="ECO:0000313" key="1">
    <source>
        <dbReference type="EMBL" id="MBP1894487.1"/>
    </source>
</evidence>
<reference evidence="1 2" key="1">
    <citation type="submission" date="2021-03" db="EMBL/GenBank/DDBJ databases">
        <title>Genomic Encyclopedia of Type Strains, Phase IV (KMG-IV): sequencing the most valuable type-strain genomes for metagenomic binning, comparative biology and taxonomic classification.</title>
        <authorList>
            <person name="Goeker M."/>
        </authorList>
    </citation>
    <scope>NUCLEOTIDE SEQUENCE [LARGE SCALE GENOMIC DNA]</scope>
    <source>
        <strain evidence="1 2">DSM 15596</strain>
    </source>
</reference>
<organism evidence="1 2">
    <name type="scientific">Paenibacillus lactis</name>
    <dbReference type="NCBI Taxonomy" id="228574"/>
    <lineage>
        <taxon>Bacteria</taxon>
        <taxon>Bacillati</taxon>
        <taxon>Bacillota</taxon>
        <taxon>Bacilli</taxon>
        <taxon>Bacillales</taxon>
        <taxon>Paenibacillaceae</taxon>
        <taxon>Paenibacillus</taxon>
    </lineage>
</organism>
<gene>
    <name evidence="1" type="ORF">J2Z18_003592</name>
</gene>
<keyword evidence="2" id="KW-1185">Reference proteome</keyword>
<accession>A0ABS4FE08</accession>
<evidence type="ECO:0000313" key="2">
    <source>
        <dbReference type="Proteomes" id="UP000706926"/>
    </source>
</evidence>
<protein>
    <recommendedName>
        <fullName evidence="3">Ferrous iron transport protein A</fullName>
    </recommendedName>
</protein>
<sequence>MMLNLKGRVDRMILTVISGRNEEEWFDIDVPDECSIERLVELLGLRLFHGPSGDGIQYILEAKFPEGLWFKVEGRSSLVEAGLREGSYIRLQRAYSTTTEEAPVYGRRSLFQEG</sequence>
<name>A0ABS4FE08_9BACL</name>
<proteinExistence type="predicted"/>
<dbReference type="EMBL" id="JAGGKI010000009">
    <property type="protein sequence ID" value="MBP1894487.1"/>
    <property type="molecule type" value="Genomic_DNA"/>
</dbReference>
<comment type="caution">
    <text evidence="1">The sequence shown here is derived from an EMBL/GenBank/DDBJ whole genome shotgun (WGS) entry which is preliminary data.</text>
</comment>
<dbReference type="Proteomes" id="UP000706926">
    <property type="component" value="Unassembled WGS sequence"/>
</dbReference>